<sequence>MNPNRARAGRFGTALAVMLAAALGLSACGGGSSAGSAGEDSKLNVVGFSVIKSAYDDLGEQFAKTTEGSGTTFASSYGASGAQSRAVIAGQKADVVAFSLEPDLTAVVDAGKVAAGWNSGPTKGIASSSVVVIAFRKGNPKGIKGWADIVKPGVKIVTADPGTSGAAKWNLLAAYTQAAQGEKDPAAGAAYTTAFAKNVVTWAESGRVATDTFAKGTGDVLISYENEAIAARAAGTELDYIVPDTSFLIQNPAAVTTTAPAKAKAFLDYVESADGQKILAGHGFRPVVDGVTPGTVEGANDPADPFPTVKNLITIDDLGGWSVANKKYFDKADGIITKIRAA</sequence>
<dbReference type="PROSITE" id="PS51257">
    <property type="entry name" value="PROKAR_LIPOPROTEIN"/>
    <property type="match status" value="1"/>
</dbReference>
<reference evidence="7 8" key="1">
    <citation type="submission" date="2024-10" db="EMBL/GenBank/DDBJ databases">
        <title>The Natural Products Discovery Center: Release of the First 8490 Sequenced Strains for Exploring Actinobacteria Biosynthetic Diversity.</title>
        <authorList>
            <person name="Kalkreuter E."/>
            <person name="Kautsar S.A."/>
            <person name="Yang D."/>
            <person name="Bader C.D."/>
            <person name="Teijaro C.N."/>
            <person name="Fluegel L."/>
            <person name="Davis C.M."/>
            <person name="Simpson J.R."/>
            <person name="Lauterbach L."/>
            <person name="Steele A.D."/>
            <person name="Gui C."/>
            <person name="Meng S."/>
            <person name="Li G."/>
            <person name="Viehrig K."/>
            <person name="Ye F."/>
            <person name="Su P."/>
            <person name="Kiefer A.F."/>
            <person name="Nichols A."/>
            <person name="Cepeda A.J."/>
            <person name="Yan W."/>
            <person name="Fan B."/>
            <person name="Jiang Y."/>
            <person name="Adhikari A."/>
            <person name="Zheng C.-J."/>
            <person name="Schuster L."/>
            <person name="Cowan T.M."/>
            <person name="Smanski M.J."/>
            <person name="Chevrette M.G."/>
            <person name="De Carvalho L.P.S."/>
            <person name="Shen B."/>
        </authorList>
    </citation>
    <scope>NUCLEOTIDE SEQUENCE [LARGE SCALE GENOMIC DNA]</scope>
    <source>
        <strain evidence="7 8">NPDC049639</strain>
    </source>
</reference>
<dbReference type="Gene3D" id="3.40.190.10">
    <property type="entry name" value="Periplasmic binding protein-like II"/>
    <property type="match status" value="2"/>
</dbReference>
<comment type="subcellular location">
    <subcellularLocation>
        <location evidence="1">Periplasm</location>
    </subcellularLocation>
</comment>
<proteinExistence type="inferred from homology"/>
<protein>
    <submittedName>
        <fullName evidence="7">Sulfate ABC transporter substrate-binding protein</fullName>
    </submittedName>
</protein>
<dbReference type="PANTHER" id="PTHR30368">
    <property type="entry name" value="SULFATE-BINDING PROTEIN"/>
    <property type="match status" value="1"/>
</dbReference>
<dbReference type="RefSeq" id="WP_398273778.1">
    <property type="nucleotide sequence ID" value="NZ_JBITLV010000001.1"/>
</dbReference>
<dbReference type="PANTHER" id="PTHR30368:SF2">
    <property type="entry name" value="SULFATE-BINDING PROTEIN"/>
    <property type="match status" value="1"/>
</dbReference>
<evidence type="ECO:0000313" key="8">
    <source>
        <dbReference type="Proteomes" id="UP001612915"/>
    </source>
</evidence>
<dbReference type="Proteomes" id="UP001612915">
    <property type="component" value="Unassembled WGS sequence"/>
</dbReference>
<dbReference type="EMBL" id="JBITLV010000001">
    <property type="protein sequence ID" value="MFI7585606.1"/>
    <property type="molecule type" value="Genomic_DNA"/>
</dbReference>
<keyword evidence="4 6" id="KW-0732">Signal</keyword>
<dbReference type="NCBIfam" id="TIGR00971">
    <property type="entry name" value="3a0106s03"/>
    <property type="match status" value="1"/>
</dbReference>
<evidence type="ECO:0000256" key="4">
    <source>
        <dbReference type="ARBA" id="ARBA00022729"/>
    </source>
</evidence>
<dbReference type="InterPro" id="IPR005669">
    <property type="entry name" value="Thiosulph/SO4-bd"/>
</dbReference>
<comment type="similarity">
    <text evidence="2">Belongs to the prokaryotic sulfate-binding protein family.</text>
</comment>
<evidence type="ECO:0000256" key="1">
    <source>
        <dbReference type="ARBA" id="ARBA00004418"/>
    </source>
</evidence>
<evidence type="ECO:0000256" key="2">
    <source>
        <dbReference type="ARBA" id="ARBA00006099"/>
    </source>
</evidence>
<evidence type="ECO:0000313" key="7">
    <source>
        <dbReference type="EMBL" id="MFI7585606.1"/>
    </source>
</evidence>
<keyword evidence="3" id="KW-0813">Transport</keyword>
<comment type="caution">
    <text evidence="7">The sequence shown here is derived from an EMBL/GenBank/DDBJ whole genome shotgun (WGS) entry which is preliminary data.</text>
</comment>
<keyword evidence="8" id="KW-1185">Reference proteome</keyword>
<organism evidence="7 8">
    <name type="scientific">Spongisporangium articulatum</name>
    <dbReference type="NCBI Taxonomy" id="3362603"/>
    <lineage>
        <taxon>Bacteria</taxon>
        <taxon>Bacillati</taxon>
        <taxon>Actinomycetota</taxon>
        <taxon>Actinomycetes</taxon>
        <taxon>Kineosporiales</taxon>
        <taxon>Kineosporiaceae</taxon>
        <taxon>Spongisporangium</taxon>
    </lineage>
</organism>
<evidence type="ECO:0000256" key="5">
    <source>
        <dbReference type="ARBA" id="ARBA00022764"/>
    </source>
</evidence>
<dbReference type="SUPFAM" id="SSF53850">
    <property type="entry name" value="Periplasmic binding protein-like II"/>
    <property type="match status" value="1"/>
</dbReference>
<evidence type="ECO:0000256" key="3">
    <source>
        <dbReference type="ARBA" id="ARBA00022448"/>
    </source>
</evidence>
<keyword evidence="5" id="KW-0574">Periplasm</keyword>
<feature type="chain" id="PRO_5046992498" evidence="6">
    <location>
        <begin position="28"/>
        <end position="342"/>
    </location>
</feature>
<accession>A0ABW8AJ63</accession>
<evidence type="ECO:0000256" key="6">
    <source>
        <dbReference type="SAM" id="SignalP"/>
    </source>
</evidence>
<dbReference type="Pfam" id="PF13531">
    <property type="entry name" value="SBP_bac_11"/>
    <property type="match status" value="1"/>
</dbReference>
<name>A0ABW8AJ63_9ACTN</name>
<feature type="signal peptide" evidence="6">
    <location>
        <begin position="1"/>
        <end position="27"/>
    </location>
</feature>
<gene>
    <name evidence="7" type="ORF">ACIB24_00860</name>
</gene>